<evidence type="ECO:0000259" key="10">
    <source>
        <dbReference type="PROSITE" id="PS50110"/>
    </source>
</evidence>
<comment type="caution">
    <text evidence="11">The sequence shown here is derived from an EMBL/GenBank/DDBJ whole genome shotgun (WGS) entry which is preliminary data.</text>
</comment>
<dbReference type="InterPro" id="IPR001789">
    <property type="entry name" value="Sig_transdc_resp-reg_receiver"/>
</dbReference>
<dbReference type="PANTHER" id="PTHR42713">
    <property type="entry name" value="HISTIDINE KINASE-RELATED"/>
    <property type="match status" value="1"/>
</dbReference>
<dbReference type="SMART" id="SM00342">
    <property type="entry name" value="HTH_ARAC"/>
    <property type="match status" value="1"/>
</dbReference>
<dbReference type="PRINTS" id="PR00032">
    <property type="entry name" value="HTHARAC"/>
</dbReference>
<dbReference type="Gene3D" id="3.40.50.2300">
    <property type="match status" value="1"/>
</dbReference>
<dbReference type="InterPro" id="IPR018060">
    <property type="entry name" value="HTH_AraC"/>
</dbReference>
<feature type="domain" description="Response regulatory" evidence="10">
    <location>
        <begin position="12"/>
        <end position="129"/>
    </location>
</feature>
<dbReference type="GO" id="GO:0043565">
    <property type="term" value="F:sequence-specific DNA binding"/>
    <property type="evidence" value="ECO:0007669"/>
    <property type="project" value="InterPro"/>
</dbReference>
<gene>
    <name evidence="11" type="ORF">GQF01_03210</name>
</gene>
<dbReference type="SUPFAM" id="SSF52172">
    <property type="entry name" value="CheY-like"/>
    <property type="match status" value="1"/>
</dbReference>
<reference evidence="11 12" key="1">
    <citation type="submission" date="2019-12" db="EMBL/GenBank/DDBJ databases">
        <title>Paenibacillus sp. nov. sp. isolated from soil.</title>
        <authorList>
            <person name="Kim J."/>
            <person name="Jeong S.E."/>
            <person name="Jung H.S."/>
            <person name="Jeon C.O."/>
        </authorList>
    </citation>
    <scope>NUCLEOTIDE SEQUENCE [LARGE SCALE GENOMIC DNA]</scope>
    <source>
        <strain evidence="11 12">5J-6</strain>
    </source>
</reference>
<dbReference type="RefSeq" id="WP_161405449.1">
    <property type="nucleotide sequence ID" value="NZ_WTUZ01000007.1"/>
</dbReference>
<comment type="subcellular location">
    <subcellularLocation>
        <location evidence="1">Cytoplasm</location>
    </subcellularLocation>
</comment>
<keyword evidence="5" id="KW-0805">Transcription regulation</keyword>
<dbReference type="PROSITE" id="PS01124">
    <property type="entry name" value="HTH_ARAC_FAMILY_2"/>
    <property type="match status" value="1"/>
</dbReference>
<dbReference type="InterPro" id="IPR011006">
    <property type="entry name" value="CheY-like_superfamily"/>
</dbReference>
<dbReference type="SUPFAM" id="SSF46689">
    <property type="entry name" value="Homeodomain-like"/>
    <property type="match status" value="2"/>
</dbReference>
<evidence type="ECO:0000256" key="5">
    <source>
        <dbReference type="ARBA" id="ARBA00023015"/>
    </source>
</evidence>
<dbReference type="InterPro" id="IPR020449">
    <property type="entry name" value="Tscrpt_reg_AraC-type_HTH"/>
</dbReference>
<proteinExistence type="predicted"/>
<evidence type="ECO:0000256" key="4">
    <source>
        <dbReference type="ARBA" id="ARBA00023012"/>
    </source>
</evidence>
<organism evidence="11 12">
    <name type="scientific">Paenibacillus silvestris</name>
    <dbReference type="NCBI Taxonomy" id="2606219"/>
    <lineage>
        <taxon>Bacteria</taxon>
        <taxon>Bacillati</taxon>
        <taxon>Bacillota</taxon>
        <taxon>Bacilli</taxon>
        <taxon>Bacillales</taxon>
        <taxon>Paenibacillaceae</taxon>
        <taxon>Paenibacillus</taxon>
    </lineage>
</organism>
<dbReference type="PROSITE" id="PS00041">
    <property type="entry name" value="HTH_ARAC_FAMILY_1"/>
    <property type="match status" value="1"/>
</dbReference>
<name>A0A6L8USR6_9BACL</name>
<dbReference type="CDD" id="cd17536">
    <property type="entry name" value="REC_YesN-like"/>
    <property type="match status" value="1"/>
</dbReference>
<dbReference type="PANTHER" id="PTHR42713:SF3">
    <property type="entry name" value="TRANSCRIPTIONAL REGULATORY PROTEIN HPTR"/>
    <property type="match status" value="1"/>
</dbReference>
<evidence type="ECO:0000259" key="9">
    <source>
        <dbReference type="PROSITE" id="PS01124"/>
    </source>
</evidence>
<dbReference type="SMART" id="SM00448">
    <property type="entry name" value="REC"/>
    <property type="match status" value="1"/>
</dbReference>
<dbReference type="GO" id="GO:0003700">
    <property type="term" value="F:DNA-binding transcription factor activity"/>
    <property type="evidence" value="ECO:0007669"/>
    <property type="project" value="InterPro"/>
</dbReference>
<dbReference type="InterPro" id="IPR009057">
    <property type="entry name" value="Homeodomain-like_sf"/>
</dbReference>
<protein>
    <submittedName>
        <fullName evidence="11">Response regulator</fullName>
    </submittedName>
</protein>
<dbReference type="AlphaFoldDB" id="A0A6L8USR6"/>
<evidence type="ECO:0000256" key="6">
    <source>
        <dbReference type="ARBA" id="ARBA00023125"/>
    </source>
</evidence>
<accession>A0A6L8USR6</accession>
<keyword evidence="6" id="KW-0238">DNA-binding</keyword>
<keyword evidence="7" id="KW-0804">Transcription</keyword>
<dbReference type="Pfam" id="PF12833">
    <property type="entry name" value="HTH_18"/>
    <property type="match status" value="1"/>
</dbReference>
<keyword evidence="12" id="KW-1185">Reference proteome</keyword>
<feature type="modified residue" description="4-aspartylphosphate" evidence="8">
    <location>
        <position position="64"/>
    </location>
</feature>
<evidence type="ECO:0000256" key="8">
    <source>
        <dbReference type="PROSITE-ProRule" id="PRU00169"/>
    </source>
</evidence>
<dbReference type="InterPro" id="IPR018062">
    <property type="entry name" value="HTH_AraC-typ_CS"/>
</dbReference>
<evidence type="ECO:0000313" key="11">
    <source>
        <dbReference type="EMBL" id="MZQ81143.1"/>
    </source>
</evidence>
<dbReference type="InterPro" id="IPR051552">
    <property type="entry name" value="HptR"/>
</dbReference>
<dbReference type="EMBL" id="WTUZ01000007">
    <property type="protein sequence ID" value="MZQ81143.1"/>
    <property type="molecule type" value="Genomic_DNA"/>
</dbReference>
<dbReference type="PROSITE" id="PS50110">
    <property type="entry name" value="RESPONSE_REGULATORY"/>
    <property type="match status" value="1"/>
</dbReference>
<evidence type="ECO:0000256" key="1">
    <source>
        <dbReference type="ARBA" id="ARBA00004496"/>
    </source>
</evidence>
<evidence type="ECO:0000256" key="3">
    <source>
        <dbReference type="ARBA" id="ARBA00022553"/>
    </source>
</evidence>
<evidence type="ECO:0000313" key="12">
    <source>
        <dbReference type="Proteomes" id="UP000481087"/>
    </source>
</evidence>
<evidence type="ECO:0000256" key="2">
    <source>
        <dbReference type="ARBA" id="ARBA00022490"/>
    </source>
</evidence>
<evidence type="ECO:0000256" key="7">
    <source>
        <dbReference type="ARBA" id="ARBA00023163"/>
    </source>
</evidence>
<keyword evidence="2" id="KW-0963">Cytoplasm</keyword>
<dbReference type="GO" id="GO:0000160">
    <property type="term" value="P:phosphorelay signal transduction system"/>
    <property type="evidence" value="ECO:0007669"/>
    <property type="project" value="UniProtKB-KW"/>
</dbReference>
<feature type="domain" description="HTH araC/xylS-type" evidence="9">
    <location>
        <begin position="449"/>
        <end position="547"/>
    </location>
</feature>
<dbReference type="Gene3D" id="1.10.10.60">
    <property type="entry name" value="Homeodomain-like"/>
    <property type="match status" value="2"/>
</dbReference>
<dbReference type="Proteomes" id="UP000481087">
    <property type="component" value="Unassembled WGS sequence"/>
</dbReference>
<keyword evidence="4" id="KW-0902">Two-component regulatory system</keyword>
<dbReference type="Pfam" id="PF00072">
    <property type="entry name" value="Response_reg"/>
    <property type="match status" value="1"/>
</dbReference>
<sequence length="552" mass="64437">MKSNLIISENIRCIIVDDEDLVRERFRIGFPLAENGFEIVGEAEDGEEALELCKQLNPDIVITDIVMPRMDGLQLTEHLKALMPRVKVIILSNYQEFDFARKAVQLGAIGYLLKITSGHRELLDLLERTRKEIELDRELLLEKIQERHRFQQSKPLLRKQFIMNVMDQMYASPESIRKEFTMLELHPLSYGFTIAYLEIDKFAELKQTFHSRDISLFKYVLMHMIEEVSSTHYNGNLFPWTEENSLCLWLHWDSAYQMEQAESQVYALFQKINEFIKLYLPFTVTSGFSKAKRLSLDHGQLPIHLKEAVQEAISATSQRFYNNLGMVYTYTNFVPYHALGEAHKQNLNNSLQSINPFLDDSSLRRSLYEEVLSKIQEQHVQPAQLISWLEELTKHWTANDPLGATSLIDSLEMVEVLQDVEAYLLRLMQWKRTIQVLSSKDHQFRIEIQDALDYINTHFHKPISVTDVCQHHQISPNYFSHLFKAQTGSNFSDYVTHYRMQAAKKLLNETTLQVQEISERVGIADYKYFTRLFRRSTGQTPSAFREQSKSSS</sequence>
<dbReference type="GO" id="GO:0005737">
    <property type="term" value="C:cytoplasm"/>
    <property type="evidence" value="ECO:0007669"/>
    <property type="project" value="UniProtKB-SubCell"/>
</dbReference>
<keyword evidence="3 8" id="KW-0597">Phosphoprotein</keyword>